<feature type="domain" description="HTH lacI-type" evidence="4">
    <location>
        <begin position="9"/>
        <end position="63"/>
    </location>
</feature>
<dbReference type="GO" id="GO:0003700">
    <property type="term" value="F:DNA-binding transcription factor activity"/>
    <property type="evidence" value="ECO:0007669"/>
    <property type="project" value="TreeGrafter"/>
</dbReference>
<dbReference type="GO" id="GO:0000976">
    <property type="term" value="F:transcription cis-regulatory region binding"/>
    <property type="evidence" value="ECO:0007669"/>
    <property type="project" value="TreeGrafter"/>
</dbReference>
<dbReference type="InterPro" id="IPR028082">
    <property type="entry name" value="Peripla_BP_I"/>
</dbReference>
<evidence type="ECO:0000256" key="1">
    <source>
        <dbReference type="ARBA" id="ARBA00023015"/>
    </source>
</evidence>
<dbReference type="InterPro" id="IPR029475">
    <property type="entry name" value="DUF6807"/>
</dbReference>
<dbReference type="SUPFAM" id="SSF53822">
    <property type="entry name" value="Periplasmic binding protein-like I"/>
    <property type="match status" value="1"/>
</dbReference>
<organism evidence="6 7">
    <name type="scientific">Agromyces seonyuensis</name>
    <dbReference type="NCBI Taxonomy" id="2662446"/>
    <lineage>
        <taxon>Bacteria</taxon>
        <taxon>Bacillati</taxon>
        <taxon>Actinomycetota</taxon>
        <taxon>Actinomycetes</taxon>
        <taxon>Micrococcales</taxon>
        <taxon>Microbacteriaceae</taxon>
        <taxon>Agromyces</taxon>
    </lineage>
</organism>
<protein>
    <submittedName>
        <fullName evidence="6">LacI family DNA-binding transcriptional regulator</fullName>
    </submittedName>
</protein>
<dbReference type="AlphaFoldDB" id="A0A6I4NYV8"/>
<dbReference type="CDD" id="cd01392">
    <property type="entry name" value="HTH_LacI"/>
    <property type="match status" value="1"/>
</dbReference>
<evidence type="ECO:0000313" key="7">
    <source>
        <dbReference type="Proteomes" id="UP000438182"/>
    </source>
</evidence>
<dbReference type="SMART" id="SM00354">
    <property type="entry name" value="HTH_LACI"/>
    <property type="match status" value="1"/>
</dbReference>
<evidence type="ECO:0000259" key="5">
    <source>
        <dbReference type="PROSITE" id="PS50943"/>
    </source>
</evidence>
<dbReference type="PANTHER" id="PTHR30146">
    <property type="entry name" value="LACI-RELATED TRANSCRIPTIONAL REPRESSOR"/>
    <property type="match status" value="1"/>
</dbReference>
<dbReference type="Proteomes" id="UP000438182">
    <property type="component" value="Unassembled WGS sequence"/>
</dbReference>
<dbReference type="RefSeq" id="WP_160422962.1">
    <property type="nucleotide sequence ID" value="NZ_WSTA01000009.1"/>
</dbReference>
<keyword evidence="7" id="KW-1185">Reference proteome</keyword>
<sequence length="654" mass="69711">MPNPPHRQVTIAQVAEYAGVSQASVSRVLNRNQKVDPAISAKVLDAIEKLDYSPSQTARNLVRGRSNTIALVVPDLANPMFQGVLAGLSREADRDGYRLLIADTGERVEHEAEIAREARSRCDALVLVSPRMSADRLDELIARCGPAVVVNRRVDRDPAAELSVDYEHAARLIAEHLLDLGHTRLAYLAGPAQSFADKLRRRGLAALGAMRPELDLVELPGGSRVEDGFAAAEAVLASGATGVVCFNDLLALGLLARLRELGVDVPGDLSVGGIDDVPLARFAAPPLTTVSVPRDELGAQAWRRLRDAMAGTPATHPLSFRGILEVRASTGPAPESSGWLAPGRPQLRLGGRVVARIESGDDVDAVLSPRPYLHPVTTLAGTVTTDTLPADHLHHLGLGVALPDVNGTSHWGGRTYVRGTGSVMLANHGRQRRDGVEVEGGLLRERLTWLDEHGAAQLGEHRETTGEVVRVGADEAWMLGWRSLLTANFGALEFGSPATKGRVGAGYGGVFWRFPDWAATVVTADGAGEDNAHGSRSPWLAVTDASRATTVLLMQPVGPRPRPWFARVAEYLGVGPALAWDEPFHVAEGDSVELGLDALLLDRAVVDPDELAALALRFASGRRIRPVSIPVASLPVLPEPPEPTETPAAQGAVR</sequence>
<evidence type="ECO:0000313" key="6">
    <source>
        <dbReference type="EMBL" id="MWB97615.1"/>
    </source>
</evidence>
<dbReference type="CDD" id="cd06267">
    <property type="entry name" value="PBP1_LacI_sugar_binding-like"/>
    <property type="match status" value="1"/>
</dbReference>
<evidence type="ECO:0000256" key="3">
    <source>
        <dbReference type="ARBA" id="ARBA00023163"/>
    </source>
</evidence>
<gene>
    <name evidence="6" type="ORF">GB864_03465</name>
</gene>
<evidence type="ECO:0000256" key="2">
    <source>
        <dbReference type="ARBA" id="ARBA00023125"/>
    </source>
</evidence>
<dbReference type="InterPro" id="IPR001387">
    <property type="entry name" value="Cro/C1-type_HTH"/>
</dbReference>
<dbReference type="PROSITE" id="PS50943">
    <property type="entry name" value="HTH_CROC1"/>
    <property type="match status" value="1"/>
</dbReference>
<dbReference type="InterPro" id="IPR010982">
    <property type="entry name" value="Lambda_DNA-bd_dom_sf"/>
</dbReference>
<dbReference type="SUPFAM" id="SSF47413">
    <property type="entry name" value="lambda repressor-like DNA-binding domains"/>
    <property type="match status" value="1"/>
</dbReference>
<accession>A0A6I4NYV8</accession>
<dbReference type="Pfam" id="PF13377">
    <property type="entry name" value="Peripla_BP_3"/>
    <property type="match status" value="1"/>
</dbReference>
<dbReference type="PROSITE" id="PS50932">
    <property type="entry name" value="HTH_LACI_2"/>
    <property type="match status" value="1"/>
</dbReference>
<dbReference type="Pfam" id="PF00356">
    <property type="entry name" value="LacI"/>
    <property type="match status" value="1"/>
</dbReference>
<dbReference type="Gene3D" id="3.40.50.2300">
    <property type="match status" value="2"/>
</dbReference>
<keyword evidence="1" id="KW-0805">Transcription regulation</keyword>
<reference evidence="6 7" key="1">
    <citation type="submission" date="2019-12" db="EMBL/GenBank/DDBJ databases">
        <authorList>
            <person name="Kim Y.S."/>
        </authorList>
    </citation>
    <scope>NUCLEOTIDE SEQUENCE [LARGE SCALE GENOMIC DNA]</scope>
    <source>
        <strain evidence="6 7">MMS17-SY077</strain>
    </source>
</reference>
<dbReference type="Pfam" id="PF14100">
    <property type="entry name" value="DUF6807"/>
    <property type="match status" value="1"/>
</dbReference>
<dbReference type="InterPro" id="IPR046335">
    <property type="entry name" value="LacI/GalR-like_sensor"/>
</dbReference>
<proteinExistence type="predicted"/>
<dbReference type="InterPro" id="IPR000843">
    <property type="entry name" value="HTH_LacI"/>
</dbReference>
<evidence type="ECO:0000259" key="4">
    <source>
        <dbReference type="PROSITE" id="PS50932"/>
    </source>
</evidence>
<dbReference type="Gene3D" id="1.10.260.40">
    <property type="entry name" value="lambda repressor-like DNA-binding domains"/>
    <property type="match status" value="1"/>
</dbReference>
<comment type="caution">
    <text evidence="6">The sequence shown here is derived from an EMBL/GenBank/DDBJ whole genome shotgun (WGS) entry which is preliminary data.</text>
</comment>
<dbReference type="EMBL" id="WSTA01000009">
    <property type="protein sequence ID" value="MWB97615.1"/>
    <property type="molecule type" value="Genomic_DNA"/>
</dbReference>
<keyword evidence="2 6" id="KW-0238">DNA-binding</keyword>
<dbReference type="PANTHER" id="PTHR30146:SF138">
    <property type="entry name" value="TRANSCRIPTIONAL REGULATORY PROTEIN"/>
    <property type="match status" value="1"/>
</dbReference>
<feature type="domain" description="HTH cro/C1-type" evidence="5">
    <location>
        <begin position="10"/>
        <end position="53"/>
    </location>
</feature>
<keyword evidence="3" id="KW-0804">Transcription</keyword>
<name>A0A6I4NYV8_9MICO</name>